<evidence type="ECO:0000256" key="3">
    <source>
        <dbReference type="ARBA" id="ARBA00037467"/>
    </source>
</evidence>
<dbReference type="PANTHER" id="PTHR10660">
    <property type="entry name" value="PROTEASOME REGULATOR PA28"/>
    <property type="match status" value="1"/>
</dbReference>
<dbReference type="Proteomes" id="UP000001819">
    <property type="component" value="Chromosome 4"/>
</dbReference>
<proteinExistence type="inferred from homology"/>
<dbReference type="GO" id="GO:0005654">
    <property type="term" value="C:nucleoplasm"/>
    <property type="evidence" value="ECO:0007669"/>
    <property type="project" value="TreeGrafter"/>
</dbReference>
<dbReference type="KEGG" id="dpo:6903267"/>
<dbReference type="InterPro" id="IPR036997">
    <property type="entry name" value="PA28_C_sf"/>
</dbReference>
<comment type="similarity">
    <text evidence="1">Belongs to the PA28 family.</text>
</comment>
<dbReference type="PANTHER" id="PTHR10660:SF2">
    <property type="entry name" value="LD45860P"/>
    <property type="match status" value="1"/>
</dbReference>
<dbReference type="AlphaFoldDB" id="A0A6I8UXX9"/>
<dbReference type="Pfam" id="PF02252">
    <property type="entry name" value="PA28_C"/>
    <property type="match status" value="1"/>
</dbReference>
<dbReference type="GO" id="GO:2000045">
    <property type="term" value="P:regulation of G1/S transition of mitotic cell cycle"/>
    <property type="evidence" value="ECO:0007669"/>
    <property type="project" value="TreeGrafter"/>
</dbReference>
<gene>
    <name evidence="7" type="primary">LOC6903267</name>
</gene>
<evidence type="ECO:0000313" key="6">
    <source>
        <dbReference type="Proteomes" id="UP000001819"/>
    </source>
</evidence>
<evidence type="ECO:0000256" key="1">
    <source>
        <dbReference type="ARBA" id="ARBA00005883"/>
    </source>
</evidence>
<dbReference type="InterPro" id="IPR036252">
    <property type="entry name" value="Proteasome_activ_sf"/>
</dbReference>
<dbReference type="GO" id="GO:0005737">
    <property type="term" value="C:cytoplasm"/>
    <property type="evidence" value="ECO:0007669"/>
    <property type="project" value="TreeGrafter"/>
</dbReference>
<evidence type="ECO:0000256" key="2">
    <source>
        <dbReference type="ARBA" id="ARBA00022942"/>
    </source>
</evidence>
<evidence type="ECO:0000313" key="7">
    <source>
        <dbReference type="RefSeq" id="XP_002132966.2"/>
    </source>
</evidence>
<organism evidence="6 7">
    <name type="scientific">Drosophila pseudoobscura pseudoobscura</name>
    <name type="common">Fruit fly</name>
    <dbReference type="NCBI Taxonomy" id="46245"/>
    <lineage>
        <taxon>Eukaryota</taxon>
        <taxon>Metazoa</taxon>
        <taxon>Ecdysozoa</taxon>
        <taxon>Arthropoda</taxon>
        <taxon>Hexapoda</taxon>
        <taxon>Insecta</taxon>
        <taxon>Pterygota</taxon>
        <taxon>Neoptera</taxon>
        <taxon>Endopterygota</taxon>
        <taxon>Diptera</taxon>
        <taxon>Brachycera</taxon>
        <taxon>Muscomorpha</taxon>
        <taxon>Ephydroidea</taxon>
        <taxon>Drosophilidae</taxon>
        <taxon>Drosophila</taxon>
        <taxon>Sophophora</taxon>
    </lineage>
</organism>
<evidence type="ECO:0000259" key="4">
    <source>
        <dbReference type="Pfam" id="PF02251"/>
    </source>
</evidence>
<dbReference type="GO" id="GO:0008537">
    <property type="term" value="C:proteasome activator complex"/>
    <property type="evidence" value="ECO:0007669"/>
    <property type="project" value="InterPro"/>
</dbReference>
<sequence>MSSMSENAITYPKALVAKLGTQLIAKDLPKEIAELNELLDSPMFKEVQQEQGTPVLPSAGKAVCEMMEVVKPILRTLIANANLFNLWVSSMIPETVSGDSLGVSIQNHLQEEIVKVQSEADAYFETIPKYFETRAKAAKLASEYPHVEQCGQFVVEMDQINILFLQNIVREVRNFYSLLHDFGTKNWDKLQNGQSSNTNGYH</sequence>
<reference evidence="7" key="1">
    <citation type="submission" date="2025-08" db="UniProtKB">
        <authorList>
            <consortium name="RefSeq"/>
        </authorList>
    </citation>
    <scope>IDENTIFICATION</scope>
    <source>
        <strain evidence="7">MV-25-SWS-2005</strain>
        <tissue evidence="7">Whole body</tissue>
    </source>
</reference>
<keyword evidence="2" id="KW-0647">Proteasome</keyword>
<comment type="function">
    <text evidence="3">Implicated in immunoproteasome assembly and required for efficient antigen processing. The PA28 activator complex enhances the generation of class I binding peptides by altering the cleavage pattern of the proteasome.</text>
</comment>
<dbReference type="RefSeq" id="XP_002132966.2">
    <property type="nucleotide sequence ID" value="XM_002132930.3"/>
</dbReference>
<dbReference type="Gene3D" id="1.20.120.180">
    <property type="entry name" value="Proteasome activator pa28, C-terminal domain"/>
    <property type="match status" value="1"/>
</dbReference>
<dbReference type="InterPro" id="IPR009077">
    <property type="entry name" value="Proteasome_activ_PA28"/>
</dbReference>
<keyword evidence="6" id="KW-1185">Reference proteome</keyword>
<dbReference type="InParanoid" id="A0A6I8UXX9"/>
<dbReference type="GO" id="GO:0061136">
    <property type="term" value="P:regulation of proteasomal protein catabolic process"/>
    <property type="evidence" value="ECO:0007669"/>
    <property type="project" value="TreeGrafter"/>
</dbReference>
<feature type="domain" description="Proteasome activator PA28 N-terminal" evidence="4">
    <location>
        <begin position="20"/>
        <end position="46"/>
    </location>
</feature>
<dbReference type="FunFam" id="1.20.120.180:FF:000002">
    <property type="entry name" value="Proteasome activator complex subunit 1"/>
    <property type="match status" value="1"/>
</dbReference>
<dbReference type="GO" id="GO:0061133">
    <property type="term" value="F:endopeptidase activator activity"/>
    <property type="evidence" value="ECO:0007669"/>
    <property type="project" value="TreeGrafter"/>
</dbReference>
<dbReference type="SUPFAM" id="SSF47216">
    <property type="entry name" value="Proteasome activator"/>
    <property type="match status" value="1"/>
</dbReference>
<feature type="domain" description="Proteasome activator PA28 C-terminal" evidence="5">
    <location>
        <begin position="60"/>
        <end position="199"/>
    </location>
</feature>
<dbReference type="InterPro" id="IPR003185">
    <property type="entry name" value="Proteasome_activ_PA28_N"/>
</dbReference>
<accession>A0A6I8UXX9</accession>
<name>A0A6I8UXX9_DROPS</name>
<dbReference type="Pfam" id="PF02251">
    <property type="entry name" value="PA28_N"/>
    <property type="match status" value="1"/>
</dbReference>
<evidence type="ECO:0000259" key="5">
    <source>
        <dbReference type="Pfam" id="PF02252"/>
    </source>
</evidence>
<dbReference type="InterPro" id="IPR003186">
    <property type="entry name" value="PA28_C"/>
</dbReference>
<protein>
    <submittedName>
        <fullName evidence="7">Proteasome activator complex subunit 3-like</fullName>
    </submittedName>
</protein>